<dbReference type="GO" id="GO:0000287">
    <property type="term" value="F:magnesium ion binding"/>
    <property type="evidence" value="ECO:0007669"/>
    <property type="project" value="UniProtKB-UniRule"/>
</dbReference>
<comment type="catalytic activity">
    <reaction evidence="6 9 10">
        <text>4-methyl-5-(2-phosphooxyethyl)-thiazole + 4-amino-2-methyl-5-(diphosphooxymethyl)pyrimidine + H(+) = thiamine phosphate + diphosphate</text>
        <dbReference type="Rhea" id="RHEA:22328"/>
        <dbReference type="ChEBI" id="CHEBI:15378"/>
        <dbReference type="ChEBI" id="CHEBI:33019"/>
        <dbReference type="ChEBI" id="CHEBI:37575"/>
        <dbReference type="ChEBI" id="CHEBI:57841"/>
        <dbReference type="ChEBI" id="CHEBI:58296"/>
        <dbReference type="EC" id="2.5.1.3"/>
    </reaction>
</comment>
<feature type="binding site" evidence="9">
    <location>
        <begin position="39"/>
        <end position="43"/>
    </location>
    <ligand>
        <name>4-amino-2-methyl-5-(diphosphooxymethyl)pyrimidine</name>
        <dbReference type="ChEBI" id="CHEBI:57841"/>
    </ligand>
</feature>
<dbReference type="HAMAP" id="MF_00097">
    <property type="entry name" value="TMP_synthase"/>
    <property type="match status" value="1"/>
</dbReference>
<feature type="binding site" evidence="9">
    <location>
        <position position="110"/>
    </location>
    <ligand>
        <name>4-amino-2-methyl-5-(diphosphooxymethyl)pyrimidine</name>
        <dbReference type="ChEBI" id="CHEBI:57841"/>
    </ligand>
</feature>
<dbReference type="GO" id="GO:0009228">
    <property type="term" value="P:thiamine biosynthetic process"/>
    <property type="evidence" value="ECO:0007669"/>
    <property type="project" value="UniProtKB-KW"/>
</dbReference>
<dbReference type="InterPro" id="IPR036206">
    <property type="entry name" value="ThiamineP_synth_sf"/>
</dbReference>
<comment type="catalytic activity">
    <reaction evidence="8 9 10">
        <text>2-[(2R,5Z)-2-carboxy-4-methylthiazol-5(2H)-ylidene]ethyl phosphate + 4-amino-2-methyl-5-(diphosphooxymethyl)pyrimidine + 2 H(+) = thiamine phosphate + CO2 + diphosphate</text>
        <dbReference type="Rhea" id="RHEA:47844"/>
        <dbReference type="ChEBI" id="CHEBI:15378"/>
        <dbReference type="ChEBI" id="CHEBI:16526"/>
        <dbReference type="ChEBI" id="CHEBI:33019"/>
        <dbReference type="ChEBI" id="CHEBI:37575"/>
        <dbReference type="ChEBI" id="CHEBI:57841"/>
        <dbReference type="ChEBI" id="CHEBI:62899"/>
        <dbReference type="EC" id="2.5.1.3"/>
    </reaction>
</comment>
<comment type="function">
    <text evidence="9">Condenses 4-methyl-5-(beta-hydroxyethyl)thiazole monophosphate (THZ-P) and 2-methyl-4-amino-5-hydroxymethyl pyrimidine pyrophosphate (HMP-PP) to form thiamine monophosphate (TMP).</text>
</comment>
<keyword evidence="4 9" id="KW-0460">Magnesium</keyword>
<accession>A0A1T4WM61</accession>
<dbReference type="FunFam" id="3.20.20.70:FF:000096">
    <property type="entry name" value="Thiamine-phosphate synthase"/>
    <property type="match status" value="1"/>
</dbReference>
<dbReference type="UniPathway" id="UPA00060">
    <property type="reaction ID" value="UER00141"/>
</dbReference>
<dbReference type="AlphaFoldDB" id="A0A1T4WM61"/>
<protein>
    <recommendedName>
        <fullName evidence="9">Thiamine-phosphate synthase</fullName>
        <shortName evidence="9">TP synthase</shortName>
        <shortName evidence="9">TPS</shortName>
        <ecNumber evidence="9">2.5.1.3</ecNumber>
    </recommendedName>
    <alternativeName>
        <fullName evidence="9">Thiamine-phosphate pyrophosphorylase</fullName>
        <shortName evidence="9">TMP pyrophosphorylase</shortName>
        <shortName evidence="9">TMP-PPase</shortName>
    </alternativeName>
</protein>
<dbReference type="EC" id="2.5.1.3" evidence="9"/>
<dbReference type="GO" id="GO:0005737">
    <property type="term" value="C:cytoplasm"/>
    <property type="evidence" value="ECO:0007669"/>
    <property type="project" value="TreeGrafter"/>
</dbReference>
<dbReference type="OrthoDB" id="9812206at2"/>
<evidence type="ECO:0000256" key="5">
    <source>
        <dbReference type="ARBA" id="ARBA00022977"/>
    </source>
</evidence>
<evidence type="ECO:0000313" key="14">
    <source>
        <dbReference type="Proteomes" id="UP000190105"/>
    </source>
</evidence>
<dbReference type="GO" id="GO:0009229">
    <property type="term" value="P:thiamine diphosphate biosynthetic process"/>
    <property type="evidence" value="ECO:0007669"/>
    <property type="project" value="UniProtKB-UniRule"/>
</dbReference>
<dbReference type="Gene3D" id="3.20.20.70">
    <property type="entry name" value="Aldolase class I"/>
    <property type="match status" value="1"/>
</dbReference>
<evidence type="ECO:0000256" key="3">
    <source>
        <dbReference type="ARBA" id="ARBA00022723"/>
    </source>
</evidence>
<comment type="pathway">
    <text evidence="1 9 11">Cofactor biosynthesis; thiamine diphosphate biosynthesis; thiamine phosphate from 4-amino-2-methyl-5-diphosphomethylpyrimidine and 4-methyl-5-(2-phosphoethyl)-thiazole: step 1/1.</text>
</comment>
<evidence type="ECO:0000256" key="1">
    <source>
        <dbReference type="ARBA" id="ARBA00005165"/>
    </source>
</evidence>
<dbReference type="Pfam" id="PF02581">
    <property type="entry name" value="TMP-TENI"/>
    <property type="match status" value="1"/>
</dbReference>
<dbReference type="PANTHER" id="PTHR20857">
    <property type="entry name" value="THIAMINE-PHOSPHATE PYROPHOSPHORYLASE"/>
    <property type="match status" value="1"/>
</dbReference>
<feature type="binding site" evidence="9">
    <location>
        <position position="72"/>
    </location>
    <ligand>
        <name>Mg(2+)</name>
        <dbReference type="ChEBI" id="CHEBI:18420"/>
    </ligand>
</feature>
<keyword evidence="14" id="KW-1185">Reference proteome</keyword>
<dbReference type="InterPro" id="IPR022998">
    <property type="entry name" value="ThiamineP_synth_TenI"/>
</dbReference>
<feature type="binding site" evidence="9">
    <location>
        <position position="91"/>
    </location>
    <ligand>
        <name>Mg(2+)</name>
        <dbReference type="ChEBI" id="CHEBI:18420"/>
    </ligand>
</feature>
<dbReference type="RefSeq" id="WP_078695429.1">
    <property type="nucleotide sequence ID" value="NZ_FUYH01000002.1"/>
</dbReference>
<name>A0A1T4WM61_9CLOT</name>
<dbReference type="EMBL" id="FUYH01000002">
    <property type="protein sequence ID" value="SKA78422.1"/>
    <property type="molecule type" value="Genomic_DNA"/>
</dbReference>
<keyword evidence="2 9" id="KW-0808">Transferase</keyword>
<evidence type="ECO:0000256" key="7">
    <source>
        <dbReference type="ARBA" id="ARBA00047851"/>
    </source>
</evidence>
<evidence type="ECO:0000313" key="13">
    <source>
        <dbReference type="EMBL" id="SKA78422.1"/>
    </source>
</evidence>
<gene>
    <name evidence="9" type="primary">thiE</name>
    <name evidence="13" type="ORF">SAMN05443428_102131</name>
</gene>
<dbReference type="Proteomes" id="UP000190105">
    <property type="component" value="Unassembled WGS sequence"/>
</dbReference>
<feature type="binding site" evidence="9">
    <location>
        <position position="166"/>
    </location>
    <ligand>
        <name>2-[(2R,5Z)-2-carboxy-4-methylthiazol-5(2H)-ylidene]ethyl phosphate</name>
        <dbReference type="ChEBI" id="CHEBI:62899"/>
    </ligand>
</feature>
<feature type="binding site" evidence="9">
    <location>
        <position position="139"/>
    </location>
    <ligand>
        <name>4-amino-2-methyl-5-(diphosphooxymethyl)pyrimidine</name>
        <dbReference type="ChEBI" id="CHEBI:57841"/>
    </ligand>
</feature>
<evidence type="ECO:0000256" key="6">
    <source>
        <dbReference type="ARBA" id="ARBA00047334"/>
    </source>
</evidence>
<dbReference type="NCBIfam" id="TIGR00693">
    <property type="entry name" value="thiE"/>
    <property type="match status" value="1"/>
</dbReference>
<dbReference type="InterPro" id="IPR013785">
    <property type="entry name" value="Aldolase_TIM"/>
</dbReference>
<comment type="cofactor">
    <cofactor evidence="9">
        <name>Mg(2+)</name>
        <dbReference type="ChEBI" id="CHEBI:18420"/>
    </cofactor>
    <text evidence="9">Binds 1 Mg(2+) ion per subunit.</text>
</comment>
<dbReference type="InterPro" id="IPR034291">
    <property type="entry name" value="TMP_synthase"/>
</dbReference>
<dbReference type="STRING" id="1147123.SAMN05443428_102131"/>
<evidence type="ECO:0000256" key="11">
    <source>
        <dbReference type="RuleBase" id="RU004253"/>
    </source>
</evidence>
<dbReference type="CDD" id="cd00564">
    <property type="entry name" value="TMP_TenI"/>
    <property type="match status" value="1"/>
</dbReference>
<feature type="binding site" evidence="9">
    <location>
        <begin position="186"/>
        <end position="187"/>
    </location>
    <ligand>
        <name>2-[(2R,5Z)-2-carboxy-4-methylthiazol-5(2H)-ylidene]ethyl phosphate</name>
        <dbReference type="ChEBI" id="CHEBI:62899"/>
    </ligand>
</feature>
<reference evidence="14" key="1">
    <citation type="submission" date="2017-02" db="EMBL/GenBank/DDBJ databases">
        <authorList>
            <person name="Varghese N."/>
            <person name="Submissions S."/>
        </authorList>
    </citation>
    <scope>NUCLEOTIDE SEQUENCE [LARGE SCALE GENOMIC DNA]</scope>
    <source>
        <strain evidence="14">USBA 833</strain>
    </source>
</reference>
<evidence type="ECO:0000256" key="4">
    <source>
        <dbReference type="ARBA" id="ARBA00022842"/>
    </source>
</evidence>
<feature type="binding site" evidence="9">
    <location>
        <begin position="136"/>
        <end position="138"/>
    </location>
    <ligand>
        <name>2-[(2R,5Z)-2-carboxy-4-methylthiazol-5(2H)-ylidene]ethyl phosphate</name>
        <dbReference type="ChEBI" id="CHEBI:62899"/>
    </ligand>
</feature>
<feature type="binding site" evidence="9">
    <location>
        <position position="71"/>
    </location>
    <ligand>
        <name>4-amino-2-methyl-5-(diphosphooxymethyl)pyrimidine</name>
        <dbReference type="ChEBI" id="CHEBI:57841"/>
    </ligand>
</feature>
<dbReference type="PANTHER" id="PTHR20857:SF23">
    <property type="entry name" value="THIAMINE BIOSYNTHETIC BIFUNCTIONAL ENZYME"/>
    <property type="match status" value="1"/>
</dbReference>
<comment type="catalytic activity">
    <reaction evidence="7 9 10">
        <text>2-(2-carboxy-4-methylthiazol-5-yl)ethyl phosphate + 4-amino-2-methyl-5-(diphosphooxymethyl)pyrimidine + 2 H(+) = thiamine phosphate + CO2 + diphosphate</text>
        <dbReference type="Rhea" id="RHEA:47848"/>
        <dbReference type="ChEBI" id="CHEBI:15378"/>
        <dbReference type="ChEBI" id="CHEBI:16526"/>
        <dbReference type="ChEBI" id="CHEBI:33019"/>
        <dbReference type="ChEBI" id="CHEBI:37575"/>
        <dbReference type="ChEBI" id="CHEBI:57841"/>
        <dbReference type="ChEBI" id="CHEBI:62890"/>
        <dbReference type="EC" id="2.5.1.3"/>
    </reaction>
</comment>
<evidence type="ECO:0000256" key="9">
    <source>
        <dbReference type="HAMAP-Rule" id="MF_00097"/>
    </source>
</evidence>
<evidence type="ECO:0000256" key="2">
    <source>
        <dbReference type="ARBA" id="ARBA00022679"/>
    </source>
</evidence>
<dbReference type="GO" id="GO:0004789">
    <property type="term" value="F:thiamine-phosphate diphosphorylase activity"/>
    <property type="evidence" value="ECO:0007669"/>
    <property type="project" value="UniProtKB-UniRule"/>
</dbReference>
<organism evidence="13 14">
    <name type="scientific">Caloramator quimbayensis</name>
    <dbReference type="NCBI Taxonomy" id="1147123"/>
    <lineage>
        <taxon>Bacteria</taxon>
        <taxon>Bacillati</taxon>
        <taxon>Bacillota</taxon>
        <taxon>Clostridia</taxon>
        <taxon>Eubacteriales</taxon>
        <taxon>Clostridiaceae</taxon>
        <taxon>Caloramator</taxon>
    </lineage>
</organism>
<proteinExistence type="inferred from homology"/>
<evidence type="ECO:0000256" key="10">
    <source>
        <dbReference type="RuleBase" id="RU003826"/>
    </source>
</evidence>
<keyword evidence="3 9" id="KW-0479">Metal-binding</keyword>
<feature type="domain" description="Thiamine phosphate synthase/TenI" evidence="12">
    <location>
        <begin position="9"/>
        <end position="189"/>
    </location>
</feature>
<comment type="similarity">
    <text evidence="9 10">Belongs to the thiamine-phosphate synthase family.</text>
</comment>
<evidence type="ECO:0000259" key="12">
    <source>
        <dbReference type="Pfam" id="PF02581"/>
    </source>
</evidence>
<sequence length="211" mass="22983">MKNNVNYKLYLVTDRNILKNNDFSKAVEQAILGGVTLVQLREKDISTREFYNIALNIKKITDKYDIPLIINDRLDIALSIDAAGLHVGQKDMPADIARKLIGKDKILGVSVCSVDEARKAEKDGADYIGVGAVFPTSTKKDADAVSIERLKEIKESVSIPVVAIGGINENNAVLLKAAKIDGIAVVSCILGKDNIKQAAKIMSERADNIIY</sequence>
<keyword evidence="5 9" id="KW-0784">Thiamine biosynthesis</keyword>
<evidence type="ECO:0000256" key="8">
    <source>
        <dbReference type="ARBA" id="ARBA00047883"/>
    </source>
</evidence>
<dbReference type="SUPFAM" id="SSF51391">
    <property type="entry name" value="Thiamin phosphate synthase"/>
    <property type="match status" value="1"/>
</dbReference>